<proteinExistence type="predicted"/>
<organism evidence="1">
    <name type="scientific">marine sediment metagenome</name>
    <dbReference type="NCBI Taxonomy" id="412755"/>
    <lineage>
        <taxon>unclassified sequences</taxon>
        <taxon>metagenomes</taxon>
        <taxon>ecological metagenomes</taxon>
    </lineage>
</organism>
<dbReference type="EMBL" id="BARS01003352">
    <property type="protein sequence ID" value="GAF81550.1"/>
    <property type="molecule type" value="Genomic_DNA"/>
</dbReference>
<comment type="caution">
    <text evidence="1">The sequence shown here is derived from an EMBL/GenBank/DDBJ whole genome shotgun (WGS) entry which is preliminary data.</text>
</comment>
<protein>
    <submittedName>
        <fullName evidence="1">Uncharacterized protein</fullName>
    </submittedName>
</protein>
<reference evidence="1" key="1">
    <citation type="journal article" date="2014" name="Front. Microbiol.">
        <title>High frequency of phylogenetically diverse reductive dehalogenase-homologous genes in deep subseafloor sedimentary metagenomes.</title>
        <authorList>
            <person name="Kawai M."/>
            <person name="Futagami T."/>
            <person name="Toyoda A."/>
            <person name="Takaki Y."/>
            <person name="Nishi S."/>
            <person name="Hori S."/>
            <person name="Arai W."/>
            <person name="Tsubouchi T."/>
            <person name="Morono Y."/>
            <person name="Uchiyama I."/>
            <person name="Ito T."/>
            <person name="Fujiyama A."/>
            <person name="Inagaki F."/>
            <person name="Takami H."/>
        </authorList>
    </citation>
    <scope>NUCLEOTIDE SEQUENCE</scope>
    <source>
        <strain evidence="1">Expedition CK06-06</strain>
    </source>
</reference>
<sequence>MKREEVPFEEGKPLIHYIPERYRKMEVVDVKYGGSDVKDDGLNSIIPVDGSLISIAPVAGIWGALIGIAFS</sequence>
<accession>X0TZG8</accession>
<dbReference type="AlphaFoldDB" id="X0TZG8"/>
<name>X0TZG8_9ZZZZ</name>
<feature type="non-terminal residue" evidence="1">
    <location>
        <position position="71"/>
    </location>
</feature>
<evidence type="ECO:0000313" key="1">
    <source>
        <dbReference type="EMBL" id="GAF81550.1"/>
    </source>
</evidence>
<gene>
    <name evidence="1" type="ORF">S01H1_06496</name>
</gene>